<comment type="caution">
    <text evidence="1">The sequence shown here is derived from an EMBL/GenBank/DDBJ whole genome shotgun (WGS) entry which is preliminary data.</text>
</comment>
<dbReference type="Proteomes" id="UP000194798">
    <property type="component" value="Unassembled WGS sequence"/>
</dbReference>
<gene>
    <name evidence="1" type="ORF">TPSD3_05780</name>
</gene>
<dbReference type="AlphaFoldDB" id="A0A251X800"/>
<reference evidence="1 2" key="1">
    <citation type="submission" date="2016-12" db="EMBL/GenBank/DDBJ databases">
        <title>Thioflexothrix psekupsii D3 genome sequencing and assembly.</title>
        <authorList>
            <person name="Fomenkov A."/>
            <person name="Vincze T."/>
            <person name="Grabovich M."/>
            <person name="Anton B.P."/>
            <person name="Dubinina G."/>
            <person name="Orlova M."/>
            <person name="Belousova E."/>
            <person name="Roberts R.J."/>
        </authorList>
    </citation>
    <scope>NUCLEOTIDE SEQUENCE [LARGE SCALE GENOMIC DNA]</scope>
    <source>
        <strain evidence="1">D3</strain>
    </source>
</reference>
<dbReference type="RefSeq" id="WP_086487638.1">
    <property type="nucleotide sequence ID" value="NZ_MSLT01000012.1"/>
</dbReference>
<accession>A0A251X800</accession>
<evidence type="ECO:0000313" key="2">
    <source>
        <dbReference type="Proteomes" id="UP000194798"/>
    </source>
</evidence>
<sequence length="188" mass="22570">MSEARRNQYDRHHCLEQGQRAEDQFIALIQQRGWQVQRASEHADKHEHWDCVIEKPPRRFKVDVKAMKRIRRQDVTVQDQWLWIELHGVRPSDRGWLYAGQADLLAIEQQTHFLLLKRLDLIDFVDQFVDRQKQVATADQARYCVYSRPGRVDQLTLIEIKQLCRYLQENKSEENKPAYYLLEKMINP</sequence>
<evidence type="ECO:0000313" key="1">
    <source>
        <dbReference type="EMBL" id="OUD13857.1"/>
    </source>
</evidence>
<dbReference type="OrthoDB" id="9554391at2"/>
<keyword evidence="2" id="KW-1185">Reference proteome</keyword>
<name>A0A251X800_9GAMM</name>
<proteinExistence type="predicted"/>
<protein>
    <submittedName>
        <fullName evidence="1">Uncharacterized protein</fullName>
    </submittedName>
</protein>
<dbReference type="EMBL" id="MSLT01000012">
    <property type="protein sequence ID" value="OUD13857.1"/>
    <property type="molecule type" value="Genomic_DNA"/>
</dbReference>
<organism evidence="1 2">
    <name type="scientific">Thioflexithrix psekupsensis</name>
    <dbReference type="NCBI Taxonomy" id="1570016"/>
    <lineage>
        <taxon>Bacteria</taxon>
        <taxon>Pseudomonadati</taxon>
        <taxon>Pseudomonadota</taxon>
        <taxon>Gammaproteobacteria</taxon>
        <taxon>Thiotrichales</taxon>
        <taxon>Thioflexithrix</taxon>
    </lineage>
</organism>